<comment type="caution">
    <text evidence="2">The sequence shown here is derived from an EMBL/GenBank/DDBJ whole genome shotgun (WGS) entry which is preliminary data.</text>
</comment>
<feature type="region of interest" description="Disordered" evidence="1">
    <location>
        <begin position="223"/>
        <end position="247"/>
    </location>
</feature>
<proteinExistence type="predicted"/>
<sequence>MQERERERERARESAMVRRGGELGVASRRKECSFTVESKAFEIVVEDRRGKIQGLIVEKKGGTDGKGMEGAGENVFYDSRENRAGGFIRLGVSDIEGRENQKGKAVEKAVVGRSYATMVTRTLSGNPNVIAVKGEDDLEKLGQFWAKSWDLKSRDGRNQVRLEHWSPRSGCWAEEEERKEVGILVRLRGEFRPSMLEIEVEEEIYAVSLWWECWPVLRRKRRNEAGHSSEVRGEEVSRAGQRVMKDG</sequence>
<protein>
    <recommendedName>
        <fullName evidence="4">DUF4283 domain-containing protein</fullName>
    </recommendedName>
</protein>
<organism evidence="2 3">
    <name type="scientific">Vitis vinifera</name>
    <name type="common">Grape</name>
    <dbReference type="NCBI Taxonomy" id="29760"/>
    <lineage>
        <taxon>Eukaryota</taxon>
        <taxon>Viridiplantae</taxon>
        <taxon>Streptophyta</taxon>
        <taxon>Embryophyta</taxon>
        <taxon>Tracheophyta</taxon>
        <taxon>Spermatophyta</taxon>
        <taxon>Magnoliopsida</taxon>
        <taxon>eudicotyledons</taxon>
        <taxon>Gunneridae</taxon>
        <taxon>Pentapetalae</taxon>
        <taxon>rosids</taxon>
        <taxon>Vitales</taxon>
        <taxon>Vitaceae</taxon>
        <taxon>Viteae</taxon>
        <taxon>Vitis</taxon>
    </lineage>
</organism>
<dbReference type="Proteomes" id="UP000288805">
    <property type="component" value="Unassembled WGS sequence"/>
</dbReference>
<gene>
    <name evidence="2" type="ORF">CK203_048086</name>
</gene>
<evidence type="ECO:0008006" key="4">
    <source>
        <dbReference type="Google" id="ProtNLM"/>
    </source>
</evidence>
<accession>A0A438GYU8</accession>
<reference evidence="2 3" key="1">
    <citation type="journal article" date="2018" name="PLoS Genet.">
        <title>Population sequencing reveals clonal diversity and ancestral inbreeding in the grapevine cultivar Chardonnay.</title>
        <authorList>
            <person name="Roach M.J."/>
            <person name="Johnson D.L."/>
            <person name="Bohlmann J."/>
            <person name="van Vuuren H.J."/>
            <person name="Jones S.J."/>
            <person name="Pretorius I.S."/>
            <person name="Schmidt S.A."/>
            <person name="Borneman A.R."/>
        </authorList>
    </citation>
    <scope>NUCLEOTIDE SEQUENCE [LARGE SCALE GENOMIC DNA]</scope>
    <source>
        <strain evidence="3">cv. Chardonnay</strain>
        <tissue evidence="2">Leaf</tissue>
    </source>
</reference>
<dbReference type="AlphaFoldDB" id="A0A438GYU8"/>
<dbReference type="EMBL" id="QGNW01000313">
    <property type="protein sequence ID" value="RVW77395.1"/>
    <property type="molecule type" value="Genomic_DNA"/>
</dbReference>
<evidence type="ECO:0000313" key="2">
    <source>
        <dbReference type="EMBL" id="RVW77395.1"/>
    </source>
</evidence>
<name>A0A438GYU8_VITVI</name>
<evidence type="ECO:0000313" key="3">
    <source>
        <dbReference type="Proteomes" id="UP000288805"/>
    </source>
</evidence>
<evidence type="ECO:0000256" key="1">
    <source>
        <dbReference type="SAM" id="MobiDB-lite"/>
    </source>
</evidence>